<evidence type="ECO:0000256" key="1">
    <source>
        <dbReference type="SAM" id="SignalP"/>
    </source>
</evidence>
<reference evidence="2 3" key="1">
    <citation type="submission" date="2017-01" db="EMBL/GenBank/DDBJ databases">
        <title>Novel large sulfur bacteria in the metagenomes of groundwater-fed chemosynthetic microbial mats in the Lake Huron basin.</title>
        <authorList>
            <person name="Sharrar A.M."/>
            <person name="Flood B.E."/>
            <person name="Bailey J.V."/>
            <person name="Jones D.S."/>
            <person name="Biddanda B."/>
            <person name="Ruberg S.A."/>
            <person name="Marcus D.N."/>
            <person name="Dick G.J."/>
        </authorList>
    </citation>
    <scope>NUCLEOTIDE SEQUENCE [LARGE SCALE GENOMIC DNA]</scope>
    <source>
        <strain evidence="2">A7</strain>
    </source>
</reference>
<name>A0A1W9KTT7_9BURK</name>
<dbReference type="AlphaFoldDB" id="A0A1W9KTT7"/>
<dbReference type="SUPFAM" id="SSF56300">
    <property type="entry name" value="Metallo-dependent phosphatases"/>
    <property type="match status" value="1"/>
</dbReference>
<feature type="chain" id="PRO_5012416379" evidence="1">
    <location>
        <begin position="22"/>
        <end position="584"/>
    </location>
</feature>
<organism evidence="2 3">
    <name type="scientific">Rhodoferax ferrireducens</name>
    <dbReference type="NCBI Taxonomy" id="192843"/>
    <lineage>
        <taxon>Bacteria</taxon>
        <taxon>Pseudomonadati</taxon>
        <taxon>Pseudomonadota</taxon>
        <taxon>Betaproteobacteria</taxon>
        <taxon>Burkholderiales</taxon>
        <taxon>Comamonadaceae</taxon>
        <taxon>Rhodoferax</taxon>
    </lineage>
</organism>
<dbReference type="PROSITE" id="PS51318">
    <property type="entry name" value="TAT"/>
    <property type="match status" value="1"/>
</dbReference>
<feature type="signal peptide" evidence="1">
    <location>
        <begin position="1"/>
        <end position="21"/>
    </location>
</feature>
<dbReference type="PANTHER" id="PTHR43143">
    <property type="entry name" value="METALLOPHOSPHOESTERASE, CALCINEURIN SUPERFAMILY"/>
    <property type="match status" value="1"/>
</dbReference>
<keyword evidence="1" id="KW-0732">Signal</keyword>
<dbReference type="InterPro" id="IPR006311">
    <property type="entry name" value="TAT_signal"/>
</dbReference>
<dbReference type="InterPro" id="IPR022507">
    <property type="entry name" value="Metallophosphoesterase_RPA4764"/>
</dbReference>
<dbReference type="Gene3D" id="3.60.21.10">
    <property type="match status" value="1"/>
</dbReference>
<dbReference type="PANTHER" id="PTHR43143:SF1">
    <property type="entry name" value="SERINE_THREONINE-PROTEIN PHOSPHATASE CPPED1"/>
    <property type="match status" value="1"/>
</dbReference>
<dbReference type="Proteomes" id="UP000192505">
    <property type="component" value="Unassembled WGS sequence"/>
</dbReference>
<evidence type="ECO:0000313" key="2">
    <source>
        <dbReference type="EMBL" id="OQW87907.1"/>
    </source>
</evidence>
<protein>
    <submittedName>
        <fullName evidence="2">Metallophosphoesterase</fullName>
    </submittedName>
</protein>
<dbReference type="NCBIfam" id="TIGR03768">
    <property type="entry name" value="RPA4764"/>
    <property type="match status" value="1"/>
</dbReference>
<evidence type="ECO:0000313" key="3">
    <source>
        <dbReference type="Proteomes" id="UP000192505"/>
    </source>
</evidence>
<gene>
    <name evidence="2" type="ORF">BWK72_11475</name>
</gene>
<dbReference type="EMBL" id="MTEI01000006">
    <property type="protein sequence ID" value="OQW87907.1"/>
    <property type="molecule type" value="Genomic_DNA"/>
</dbReference>
<accession>A0A1W9KTT7</accession>
<proteinExistence type="predicted"/>
<dbReference type="InterPro" id="IPR051918">
    <property type="entry name" value="STPP_CPPED1"/>
</dbReference>
<dbReference type="InterPro" id="IPR029052">
    <property type="entry name" value="Metallo-depent_PP-like"/>
</dbReference>
<sequence>MVNRRHFIKYTGLLVPAAPLAACGGGDGIAEVVEWPISSTVYTTAEQQICPLGLPPDTPPINPADLPYAQYGYNAWRTQPGLPHEQRLDLAPGAAGATPAARLLTFFAMSDIHITDKESPAQPLYFGWSAAFGAPSNDGSAYSPVILSTPQVLDAAVQTINALHQRTPFDFGISLGDNINNSQFNELRWFIDVMDGKVIIPSSGAHLGTDRIAYQRPFKAAGLNPAIPWFQVIGNHDQFWMGSWYETPKTLAAHVGSNVLNMASGPLTASGGVNDTGFYTGVVDGSSALGVVVKAGPQENFANPPQVQADPDRRSLATAGSSTALWMREFFNTSTLPVGHGFTQDNLQRDMACYSFQPKAGIPIKVIVLDNTMKGPVNTQYARACLDQPRLDWLVAELNDGQTNDQLMVVAAHIPIYPQKTLDPASGHYQLLTAPSVVTDDALLAILHNYPNLLLWMSGHRHVNVVTPQPFNAANPAEQPERNFWEVETASLRDFPQQLRTFELYRNTDQTVSIVVTNVDPAVAPGSPAARSRDYAVGAARIFDATAQSIGDASSHAYNAVLVKQLTPRMQEVIAALGSPLHST</sequence>
<comment type="caution">
    <text evidence="2">The sequence shown here is derived from an EMBL/GenBank/DDBJ whole genome shotgun (WGS) entry which is preliminary data.</text>
</comment>